<comment type="caution">
    <text evidence="3">The sequence shown here is derived from an EMBL/GenBank/DDBJ whole genome shotgun (WGS) entry which is preliminary data.</text>
</comment>
<dbReference type="InterPro" id="IPR011009">
    <property type="entry name" value="Kinase-like_dom_sf"/>
</dbReference>
<gene>
    <name evidence="3" type="ORF">Q8A70_07720</name>
</gene>
<keyword evidence="4" id="KW-1185">Reference proteome</keyword>
<accession>A0ABU0YIL6</accession>
<evidence type="ECO:0000259" key="2">
    <source>
        <dbReference type="Pfam" id="PF01636"/>
    </source>
</evidence>
<evidence type="ECO:0000313" key="4">
    <source>
        <dbReference type="Proteomes" id="UP001230156"/>
    </source>
</evidence>
<dbReference type="Pfam" id="PF01636">
    <property type="entry name" value="APH"/>
    <property type="match status" value="1"/>
</dbReference>
<dbReference type="PANTHER" id="PTHR21064">
    <property type="entry name" value="AMINOGLYCOSIDE PHOSPHOTRANSFERASE DOMAIN-CONTAINING PROTEIN-RELATED"/>
    <property type="match status" value="1"/>
</dbReference>
<evidence type="ECO:0000256" key="1">
    <source>
        <dbReference type="ARBA" id="ARBA00038240"/>
    </source>
</evidence>
<comment type="similarity">
    <text evidence="1">Belongs to the pseudomonas-type ThrB family.</text>
</comment>
<protein>
    <submittedName>
        <fullName evidence="3">Phosphotransferase</fullName>
    </submittedName>
</protein>
<proteinExistence type="inferred from homology"/>
<evidence type="ECO:0000313" key="3">
    <source>
        <dbReference type="EMBL" id="MDQ7247550.1"/>
    </source>
</evidence>
<dbReference type="SUPFAM" id="SSF56112">
    <property type="entry name" value="Protein kinase-like (PK-like)"/>
    <property type="match status" value="1"/>
</dbReference>
<dbReference type="EMBL" id="JAUYVI010000002">
    <property type="protein sequence ID" value="MDQ7247550.1"/>
    <property type="molecule type" value="Genomic_DNA"/>
</dbReference>
<dbReference type="InterPro" id="IPR002575">
    <property type="entry name" value="Aminoglycoside_PTrfase"/>
</dbReference>
<organism evidence="3 4">
    <name type="scientific">Dongia sedimenti</name>
    <dbReference type="NCBI Taxonomy" id="3064282"/>
    <lineage>
        <taxon>Bacteria</taxon>
        <taxon>Pseudomonadati</taxon>
        <taxon>Pseudomonadota</taxon>
        <taxon>Alphaproteobacteria</taxon>
        <taxon>Rhodospirillales</taxon>
        <taxon>Dongiaceae</taxon>
        <taxon>Dongia</taxon>
    </lineage>
</organism>
<dbReference type="InterPro" id="IPR050249">
    <property type="entry name" value="Pseudomonas-type_ThrB"/>
</dbReference>
<sequence length="335" mass="37781">MPNHDALMRSIGQLAEAALPRWGLEGSSLAMINHSENTTYRVTPPQGSNEVGGRPLILRVHRPGYHTVNGIRSELAWMRALQAEGGVPTPQAIPGHDREDVQTVPHPSLSTPRNCVLFEFIEGEEPRQDHDLIEPFKRLGEVTARTHLHSMRWKRPDYFERTVWDLEHSIGSTPNWGPWTEGPDMTPARLPLLTRLVAAMGRRLARYGQGPDRYGLIHADFRLANLLIHQGDIRVIDFDDCGLGWFLYDAGTAVSFFEHKPEVPGLIDAWAEGYRRVRPLSKEDEAELPTFVMLRRMILFAWMGSHAETDLAKQEGPAYAEGTCAMAETYLSRFG</sequence>
<reference evidence="4" key="1">
    <citation type="submission" date="2023-08" db="EMBL/GenBank/DDBJ databases">
        <title>Rhodospirillaceae gen. nov., a novel taxon isolated from the Yangtze River Yuezi River estuary sludge.</title>
        <authorList>
            <person name="Ruan L."/>
        </authorList>
    </citation>
    <scope>NUCLEOTIDE SEQUENCE [LARGE SCALE GENOMIC DNA]</scope>
    <source>
        <strain evidence="4">R-7</strain>
    </source>
</reference>
<dbReference type="RefSeq" id="WP_379955064.1">
    <property type="nucleotide sequence ID" value="NZ_JAUYVI010000002.1"/>
</dbReference>
<name>A0ABU0YIL6_9PROT</name>
<dbReference type="Proteomes" id="UP001230156">
    <property type="component" value="Unassembled WGS sequence"/>
</dbReference>
<dbReference type="Gene3D" id="3.90.1200.10">
    <property type="match status" value="1"/>
</dbReference>
<dbReference type="PANTHER" id="PTHR21064:SF6">
    <property type="entry name" value="AMINOGLYCOSIDE PHOSPHOTRANSFERASE DOMAIN-CONTAINING PROTEIN"/>
    <property type="match status" value="1"/>
</dbReference>
<feature type="domain" description="Aminoglycoside phosphotransferase" evidence="2">
    <location>
        <begin position="35"/>
        <end position="280"/>
    </location>
</feature>